<keyword evidence="3" id="KW-1185">Reference proteome</keyword>
<dbReference type="PROSITE" id="PS51194">
    <property type="entry name" value="HELICASE_CTER"/>
    <property type="match status" value="1"/>
</dbReference>
<dbReference type="PANTHER" id="PTHR18934:SF136">
    <property type="entry name" value="ATP-DEPENDENT RNA HELICASE DHX35-RELATED"/>
    <property type="match status" value="1"/>
</dbReference>
<dbReference type="InterPro" id="IPR011709">
    <property type="entry name" value="DEAD-box_helicase_OB_fold"/>
</dbReference>
<dbReference type="InterPro" id="IPR027417">
    <property type="entry name" value="P-loop_NTPase"/>
</dbReference>
<feature type="non-terminal residue" evidence="2">
    <location>
        <position position="1"/>
    </location>
</feature>
<dbReference type="Proteomes" id="UP001476798">
    <property type="component" value="Unassembled WGS sequence"/>
</dbReference>
<protein>
    <recommendedName>
        <fullName evidence="1">Helicase C-terminal domain-containing protein</fullName>
    </recommendedName>
</protein>
<gene>
    <name evidence="2" type="ORF">GOODEAATRI_011269</name>
</gene>
<dbReference type="SMART" id="SM00490">
    <property type="entry name" value="HELICc"/>
    <property type="match status" value="1"/>
</dbReference>
<accession>A0ABV0P3K3</accession>
<dbReference type="Pfam" id="PF07717">
    <property type="entry name" value="OB_NTP_bind"/>
    <property type="match status" value="1"/>
</dbReference>
<dbReference type="Pfam" id="PF00271">
    <property type="entry name" value="Helicase_C"/>
    <property type="match status" value="1"/>
</dbReference>
<dbReference type="EMBL" id="JAHRIO010060657">
    <property type="protein sequence ID" value="MEQ2178185.1"/>
    <property type="molecule type" value="Genomic_DNA"/>
</dbReference>
<evidence type="ECO:0000259" key="1">
    <source>
        <dbReference type="PROSITE" id="PS51194"/>
    </source>
</evidence>
<dbReference type="Gene3D" id="3.40.50.300">
    <property type="entry name" value="P-loop containing nucleotide triphosphate hydrolases"/>
    <property type="match status" value="2"/>
</dbReference>
<dbReference type="PANTHER" id="PTHR18934">
    <property type="entry name" value="ATP-DEPENDENT RNA HELICASE"/>
    <property type="match status" value="1"/>
</dbReference>
<proteinExistence type="predicted"/>
<evidence type="ECO:0000313" key="3">
    <source>
        <dbReference type="Proteomes" id="UP001476798"/>
    </source>
</evidence>
<name>A0ABV0P3K3_9TELE</name>
<sequence>IQKKRRDLRVIVASATLDAKKFHEFFNLNESGDPNKDTCGILTVEGRTFPVDIFYTVSPVPDYVKATVETVMKIHEMEDDGDVLAFLTGQEEVEKVVSLLQDHARSLSRYGMKKHLRILPMYSGLPYADQMKVFERAPSTVRKIVVATNIAETSITINGIMFVIDCAFVKLRAYNPRTAIESLVVTPISKASASQRAGRSGRNRPGKCFRLYTVLFFYTGDPDVILKCIVSGFFANAARIHHSGSYRVVFNEVVQTSKYYMRDVTAVESSWLVELAPHFYKQAKVC</sequence>
<dbReference type="InterPro" id="IPR001650">
    <property type="entry name" value="Helicase_C-like"/>
</dbReference>
<evidence type="ECO:0000313" key="2">
    <source>
        <dbReference type="EMBL" id="MEQ2178185.1"/>
    </source>
</evidence>
<dbReference type="SUPFAM" id="SSF52540">
    <property type="entry name" value="P-loop containing nucleoside triphosphate hydrolases"/>
    <property type="match status" value="1"/>
</dbReference>
<dbReference type="CDD" id="cd18791">
    <property type="entry name" value="SF2_C_RHA"/>
    <property type="match status" value="1"/>
</dbReference>
<organism evidence="2 3">
    <name type="scientific">Goodea atripinnis</name>
    <dbReference type="NCBI Taxonomy" id="208336"/>
    <lineage>
        <taxon>Eukaryota</taxon>
        <taxon>Metazoa</taxon>
        <taxon>Chordata</taxon>
        <taxon>Craniata</taxon>
        <taxon>Vertebrata</taxon>
        <taxon>Euteleostomi</taxon>
        <taxon>Actinopterygii</taxon>
        <taxon>Neopterygii</taxon>
        <taxon>Teleostei</taxon>
        <taxon>Neoteleostei</taxon>
        <taxon>Acanthomorphata</taxon>
        <taxon>Ovalentaria</taxon>
        <taxon>Atherinomorphae</taxon>
        <taxon>Cyprinodontiformes</taxon>
        <taxon>Goodeidae</taxon>
        <taxon>Goodea</taxon>
    </lineage>
</organism>
<comment type="caution">
    <text evidence="2">The sequence shown here is derived from an EMBL/GenBank/DDBJ whole genome shotgun (WGS) entry which is preliminary data.</text>
</comment>
<reference evidence="2 3" key="1">
    <citation type="submission" date="2021-06" db="EMBL/GenBank/DDBJ databases">
        <authorList>
            <person name="Palmer J.M."/>
        </authorList>
    </citation>
    <scope>NUCLEOTIDE SEQUENCE [LARGE SCALE GENOMIC DNA]</scope>
    <source>
        <strain evidence="2 3">GA_2019</strain>
        <tissue evidence="2">Muscle</tissue>
    </source>
</reference>
<feature type="domain" description="Helicase C-terminal" evidence="1">
    <location>
        <begin position="59"/>
        <end position="254"/>
    </location>
</feature>